<dbReference type="Gene3D" id="3.90.70.10">
    <property type="entry name" value="Cysteine proteinases"/>
    <property type="match status" value="1"/>
</dbReference>
<evidence type="ECO:0000313" key="5">
    <source>
        <dbReference type="Proteomes" id="UP001235939"/>
    </source>
</evidence>
<dbReference type="EMBL" id="CP092871">
    <property type="protein sequence ID" value="UYV71695.1"/>
    <property type="molecule type" value="Genomic_DNA"/>
</dbReference>
<evidence type="ECO:0000256" key="1">
    <source>
        <dbReference type="ARBA" id="ARBA00000707"/>
    </source>
</evidence>
<dbReference type="CDD" id="cd02674">
    <property type="entry name" value="Peptidase_C19R"/>
    <property type="match status" value="1"/>
</dbReference>
<dbReference type="Proteomes" id="UP001235939">
    <property type="component" value="Chromosome 09"/>
</dbReference>
<dbReference type="SUPFAM" id="SSF54001">
    <property type="entry name" value="Cysteine proteinases"/>
    <property type="match status" value="1"/>
</dbReference>
<evidence type="ECO:0000259" key="3">
    <source>
        <dbReference type="PROSITE" id="PS50235"/>
    </source>
</evidence>
<protein>
    <recommendedName>
        <fullName evidence="2">ubiquitinyl hydrolase 1</fullName>
        <ecNumber evidence="2">3.4.19.12</ecNumber>
    </recommendedName>
</protein>
<sequence length="365" mass="42098">MPVDLQLRSLLRRPNNKNDPTIQYLNKVCRCLENMQCALEAMKHDGLPTLKEHSAGLFNLGNTCYINAIAQSLANTPSILRNFFREFKPEDLNTESLSGGLILKEFSKLLRDLWNEEKPFQPIAFHKQVGIFEPIFGDHSQQDAMEYLQYLLERLHQDFNQLGEYPENVQSNDEGINYWQEYCSIKRSPIIKTFAGQKLNTLCCQSCGNISKRYEIIWNISLPLPKKNKTISLLDCFGEHFKDEVFEDRICSNCNNKGSTNAIEVSRWPEILIIQLIRFSATGKIDTMVKCPLNLDIVQHGPPMKYDLRAVVNYFGNSVLGHYTASCKHPTTNKWFNLNDEKVKQINSDHVITSNAYLLFYEMIQ</sequence>
<accession>A0ABY6KS67</accession>
<comment type="catalytic activity">
    <reaction evidence="1">
        <text>Thiol-dependent hydrolysis of ester, thioester, amide, peptide and isopeptide bonds formed by the C-terminal Gly of ubiquitin (a 76-residue protein attached to proteins as an intracellular targeting signal).</text>
        <dbReference type="EC" id="3.4.19.12"/>
    </reaction>
</comment>
<dbReference type="EC" id="3.4.19.12" evidence="2"/>
<dbReference type="Pfam" id="PF00443">
    <property type="entry name" value="UCH"/>
    <property type="match status" value="1"/>
</dbReference>
<proteinExistence type="predicted"/>
<gene>
    <name evidence="4" type="ORF">LAZ67_9000067</name>
</gene>
<organism evidence="4 5">
    <name type="scientific">Cordylochernes scorpioides</name>
    <dbReference type="NCBI Taxonomy" id="51811"/>
    <lineage>
        <taxon>Eukaryota</taxon>
        <taxon>Metazoa</taxon>
        <taxon>Ecdysozoa</taxon>
        <taxon>Arthropoda</taxon>
        <taxon>Chelicerata</taxon>
        <taxon>Arachnida</taxon>
        <taxon>Pseudoscorpiones</taxon>
        <taxon>Cheliferoidea</taxon>
        <taxon>Chernetidae</taxon>
        <taxon>Cordylochernes</taxon>
    </lineage>
</organism>
<dbReference type="PROSITE" id="PS50235">
    <property type="entry name" value="USP_3"/>
    <property type="match status" value="1"/>
</dbReference>
<dbReference type="InterPro" id="IPR001394">
    <property type="entry name" value="Peptidase_C19_UCH"/>
</dbReference>
<dbReference type="InterPro" id="IPR050185">
    <property type="entry name" value="Ub_carboxyl-term_hydrolase"/>
</dbReference>
<dbReference type="InterPro" id="IPR028889">
    <property type="entry name" value="USP"/>
</dbReference>
<dbReference type="PANTHER" id="PTHR21646">
    <property type="entry name" value="UBIQUITIN CARBOXYL-TERMINAL HYDROLASE"/>
    <property type="match status" value="1"/>
</dbReference>
<dbReference type="PANTHER" id="PTHR21646:SF46">
    <property type="entry name" value="UBIQUITIN CARBOXYL-TERMINAL HYDROLASE"/>
    <property type="match status" value="1"/>
</dbReference>
<evidence type="ECO:0000256" key="2">
    <source>
        <dbReference type="ARBA" id="ARBA00012759"/>
    </source>
</evidence>
<feature type="domain" description="USP" evidence="3">
    <location>
        <begin position="55"/>
        <end position="364"/>
    </location>
</feature>
<reference evidence="4 5" key="1">
    <citation type="submission" date="2022-01" db="EMBL/GenBank/DDBJ databases">
        <title>A chromosomal length assembly of Cordylochernes scorpioides.</title>
        <authorList>
            <person name="Zeh D."/>
            <person name="Zeh J."/>
        </authorList>
    </citation>
    <scope>NUCLEOTIDE SEQUENCE [LARGE SCALE GENOMIC DNA]</scope>
    <source>
        <strain evidence="4">IN4F17</strain>
        <tissue evidence="4">Whole Body</tissue>
    </source>
</reference>
<name>A0ABY6KS67_9ARAC</name>
<dbReference type="InterPro" id="IPR038765">
    <property type="entry name" value="Papain-like_cys_pep_sf"/>
</dbReference>
<keyword evidence="5" id="KW-1185">Reference proteome</keyword>
<evidence type="ECO:0000313" key="4">
    <source>
        <dbReference type="EMBL" id="UYV71695.1"/>
    </source>
</evidence>